<name>A0A9W2X7G2_PHYMC</name>
<protein>
    <submittedName>
        <fullName evidence="3">Transmembrane protein 135 isoform X1</fullName>
    </submittedName>
</protein>
<keyword evidence="2" id="KW-1185">Reference proteome</keyword>
<organism evidence="2 3">
    <name type="scientific">Physeter macrocephalus</name>
    <name type="common">Sperm whale</name>
    <name type="synonym">Physeter catodon</name>
    <dbReference type="NCBI Taxonomy" id="9755"/>
    <lineage>
        <taxon>Eukaryota</taxon>
        <taxon>Metazoa</taxon>
        <taxon>Chordata</taxon>
        <taxon>Craniata</taxon>
        <taxon>Vertebrata</taxon>
        <taxon>Euteleostomi</taxon>
        <taxon>Mammalia</taxon>
        <taxon>Eutheria</taxon>
        <taxon>Laurasiatheria</taxon>
        <taxon>Artiodactyla</taxon>
        <taxon>Whippomorpha</taxon>
        <taxon>Cetacea</taxon>
        <taxon>Odontoceti</taxon>
        <taxon>Physeteridae</taxon>
        <taxon>Physeter</taxon>
    </lineage>
</organism>
<dbReference type="RefSeq" id="XP_054947367.1">
    <property type="nucleotide sequence ID" value="XM_055091392.1"/>
</dbReference>
<gene>
    <name evidence="3" type="primary">TMEM135</name>
</gene>
<dbReference type="GeneID" id="102982877"/>
<dbReference type="AlphaFoldDB" id="A0A9W2X7G2"/>
<feature type="transmembrane region" description="Helical" evidence="1">
    <location>
        <begin position="154"/>
        <end position="170"/>
    </location>
</feature>
<keyword evidence="1 3" id="KW-0812">Transmembrane</keyword>
<sequence length="284" mass="32418">MANLATETLFRMGVARGTITTLRNGEDIEYSPLSYTVLLFCITAAMYMFFFRCKDGLKGFTFSALRFIVGKEEIPTHSYSPEAAYAKVEQKTEKHEEKPRGTNIIALVRKLVDSVCKHGPRHRCCKHYEDNCISYCIKGTSCFLRWVRNLDDELHAIIAGFLAGISMMFYKSTTISMYLASKLVETMYFKGIEAGKVPYFPHADTIIYSISTAICFQAAVMEVQTLRPSYWKFLLRLTKGRFAVMNRKVLDVFGTGASKHFRDFIPKLDPRYTTVTPELPIEFS</sequence>
<feature type="transmembrane region" description="Helical" evidence="1">
    <location>
        <begin position="33"/>
        <end position="51"/>
    </location>
</feature>
<proteinExistence type="predicted"/>
<dbReference type="PANTHER" id="PTHR12459">
    <property type="entry name" value="TRANSMEMBRANE PROTEIN 135-RELATED"/>
    <property type="match status" value="1"/>
</dbReference>
<dbReference type="InterPro" id="IPR026749">
    <property type="entry name" value="Tmem135"/>
</dbReference>
<dbReference type="Proteomes" id="UP000248484">
    <property type="component" value="Chromosome 16"/>
</dbReference>
<accession>A0A9W2X7G2</accession>
<dbReference type="PANTHER" id="PTHR12459:SF15">
    <property type="entry name" value="TRANSMEMBRANE PROTEIN 135"/>
    <property type="match status" value="1"/>
</dbReference>
<evidence type="ECO:0000313" key="3">
    <source>
        <dbReference type="RefSeq" id="XP_054947367.1"/>
    </source>
</evidence>
<dbReference type="CTD" id="65084"/>
<keyword evidence="1" id="KW-1133">Transmembrane helix</keyword>
<evidence type="ECO:0000313" key="2">
    <source>
        <dbReference type="Proteomes" id="UP000248484"/>
    </source>
</evidence>
<reference evidence="3" key="1">
    <citation type="submission" date="2025-08" db="UniProtKB">
        <authorList>
            <consortium name="RefSeq"/>
        </authorList>
    </citation>
    <scope>IDENTIFICATION</scope>
    <source>
        <tissue evidence="3">Muscle</tissue>
    </source>
</reference>
<keyword evidence="1" id="KW-0472">Membrane</keyword>
<evidence type="ECO:0000256" key="1">
    <source>
        <dbReference type="SAM" id="Phobius"/>
    </source>
</evidence>